<protein>
    <submittedName>
        <fullName evidence="2">Uncharacterized protein</fullName>
    </submittedName>
</protein>
<name>J3LL28_ORYBR</name>
<dbReference type="HOGENOM" id="CLU_938030_0_0_1"/>
<keyword evidence="3" id="KW-1185">Reference proteome</keyword>
<feature type="region of interest" description="Disordered" evidence="1">
    <location>
        <begin position="220"/>
        <end position="244"/>
    </location>
</feature>
<reference evidence="2" key="2">
    <citation type="submission" date="2013-04" db="UniProtKB">
        <authorList>
            <consortium name="EnsemblPlants"/>
        </authorList>
    </citation>
    <scope>IDENTIFICATION</scope>
</reference>
<sequence length="297" mass="33124">MSLGPGSADSDSAQEGAYLDPEIRRWFNCWELAGCETSAGPLFWDDMLERWTCQSTAEVEYNGVPRSPVDEEGSPCSVWEVTAILLTDTPDRVSLTATASGDTFESGAQNAVLMVIGMLHHRYLIYLSSSPFRYHPIRGGPGEYADFRTTRQEDDTTIMHLARMVAAYDEARIDFHKLVRCGLVHNNGKILKLRQENLKLKQELDQVEEELCQLKIAQGDTESSNAPKRCRAHPNLKITPHKSTTLPPMIRETQAEARLLVQKILEEGPSSGRRALSSSSGTDETEPMEEVEATPEE</sequence>
<feature type="region of interest" description="Disordered" evidence="1">
    <location>
        <begin position="264"/>
        <end position="297"/>
    </location>
</feature>
<dbReference type="Proteomes" id="UP000006038">
    <property type="component" value="Chromosome 3"/>
</dbReference>
<accession>J3LL28</accession>
<dbReference type="Gramene" id="OB03G17540.1">
    <property type="protein sequence ID" value="OB03G17540.1"/>
    <property type="gene ID" value="OB03G17540"/>
</dbReference>
<evidence type="ECO:0000256" key="1">
    <source>
        <dbReference type="SAM" id="MobiDB-lite"/>
    </source>
</evidence>
<evidence type="ECO:0000313" key="3">
    <source>
        <dbReference type="Proteomes" id="UP000006038"/>
    </source>
</evidence>
<proteinExistence type="predicted"/>
<dbReference type="AlphaFoldDB" id="J3LL28"/>
<dbReference type="EnsemblPlants" id="OB03G17540.1">
    <property type="protein sequence ID" value="OB03G17540.1"/>
    <property type="gene ID" value="OB03G17540"/>
</dbReference>
<evidence type="ECO:0000313" key="2">
    <source>
        <dbReference type="EnsemblPlants" id="OB03G17540.1"/>
    </source>
</evidence>
<feature type="compositionally biased region" description="Low complexity" evidence="1">
    <location>
        <begin position="270"/>
        <end position="281"/>
    </location>
</feature>
<feature type="compositionally biased region" description="Acidic residues" evidence="1">
    <location>
        <begin position="283"/>
        <end position="297"/>
    </location>
</feature>
<organism evidence="2">
    <name type="scientific">Oryza brachyantha</name>
    <name type="common">malo sina</name>
    <dbReference type="NCBI Taxonomy" id="4533"/>
    <lineage>
        <taxon>Eukaryota</taxon>
        <taxon>Viridiplantae</taxon>
        <taxon>Streptophyta</taxon>
        <taxon>Embryophyta</taxon>
        <taxon>Tracheophyta</taxon>
        <taxon>Spermatophyta</taxon>
        <taxon>Magnoliopsida</taxon>
        <taxon>Liliopsida</taxon>
        <taxon>Poales</taxon>
        <taxon>Poaceae</taxon>
        <taxon>BOP clade</taxon>
        <taxon>Oryzoideae</taxon>
        <taxon>Oryzeae</taxon>
        <taxon>Oryzinae</taxon>
        <taxon>Oryza</taxon>
    </lineage>
</organism>
<reference evidence="2" key="1">
    <citation type="journal article" date="2013" name="Nat. Commun.">
        <title>Whole-genome sequencing of Oryza brachyantha reveals mechanisms underlying Oryza genome evolution.</title>
        <authorList>
            <person name="Chen J."/>
            <person name="Huang Q."/>
            <person name="Gao D."/>
            <person name="Wang J."/>
            <person name="Lang Y."/>
            <person name="Liu T."/>
            <person name="Li B."/>
            <person name="Bai Z."/>
            <person name="Luis Goicoechea J."/>
            <person name="Liang C."/>
            <person name="Chen C."/>
            <person name="Zhang W."/>
            <person name="Sun S."/>
            <person name="Liao Y."/>
            <person name="Zhang X."/>
            <person name="Yang L."/>
            <person name="Song C."/>
            <person name="Wang M."/>
            <person name="Shi J."/>
            <person name="Liu G."/>
            <person name="Liu J."/>
            <person name="Zhou H."/>
            <person name="Zhou W."/>
            <person name="Yu Q."/>
            <person name="An N."/>
            <person name="Chen Y."/>
            <person name="Cai Q."/>
            <person name="Wang B."/>
            <person name="Liu B."/>
            <person name="Min J."/>
            <person name="Huang Y."/>
            <person name="Wu H."/>
            <person name="Li Z."/>
            <person name="Zhang Y."/>
            <person name="Yin Y."/>
            <person name="Song W."/>
            <person name="Jiang J."/>
            <person name="Jackson S.A."/>
            <person name="Wing R.A."/>
            <person name="Wang J."/>
            <person name="Chen M."/>
        </authorList>
    </citation>
    <scope>NUCLEOTIDE SEQUENCE [LARGE SCALE GENOMIC DNA]</scope>
    <source>
        <strain evidence="2">cv. IRGC 101232</strain>
    </source>
</reference>